<evidence type="ECO:0000313" key="7">
    <source>
        <dbReference type="Proteomes" id="UP000798808"/>
    </source>
</evidence>
<keyword evidence="4" id="KW-1133">Transmembrane helix</keyword>
<evidence type="ECO:0000313" key="6">
    <source>
        <dbReference type="EMBL" id="MTI28054.1"/>
    </source>
</evidence>
<keyword evidence="2" id="KW-0328">Glycosyltransferase</keyword>
<evidence type="ECO:0000256" key="3">
    <source>
        <dbReference type="ARBA" id="ARBA00022679"/>
    </source>
</evidence>
<proteinExistence type="inferred from homology"/>
<sequence>MAGQYSCTDYCRSTPDLENETKSTMTFSLIIIILIYCILLMLLNIGWAINKQTPSFQGEISQYYSIVIPFRNEQDNLHNLLWSIQKQSFPGNAYEVILVNDHSNDSSVEIIKEFEQKASFSLTLLHLEEVLGKKQALAKGILTSKGSVIVTTDADCTFGANWLWSIAAFYEDSDAQMVTGPVTFEKESTFFEKLQTIEFASLIGTGAASLALKMPNMCNGANLSFRKSSFFEVEGYKGNEEIASGDDEFLMHKFWEAYGGKVYFNKSKDSTVYTQAHQTWRGFFQQRKRWASKWKHYSSIKTTLLAVFVLLFNLSFIMAIGLLLRGVGNYIDLLVVVTLKVILEAIFLYKVLNFLNKKMNWMYFIFLQFTYPFYVIIFGIAANFGKYRWKGRKH</sequence>
<feature type="transmembrane region" description="Helical" evidence="4">
    <location>
        <begin position="27"/>
        <end position="49"/>
    </location>
</feature>
<keyword evidence="3" id="KW-0808">Transferase</keyword>
<evidence type="ECO:0000259" key="5">
    <source>
        <dbReference type="Pfam" id="PF00535"/>
    </source>
</evidence>
<keyword evidence="4" id="KW-0812">Transmembrane</keyword>
<keyword evidence="4" id="KW-0472">Membrane</keyword>
<dbReference type="EMBL" id="SMLW01000651">
    <property type="protein sequence ID" value="MTI28054.1"/>
    <property type="molecule type" value="Genomic_DNA"/>
</dbReference>
<dbReference type="InterPro" id="IPR029044">
    <property type="entry name" value="Nucleotide-diphossugar_trans"/>
</dbReference>
<dbReference type="Gene3D" id="3.90.550.10">
    <property type="entry name" value="Spore Coat Polysaccharide Biosynthesis Protein SpsA, Chain A"/>
    <property type="match status" value="1"/>
</dbReference>
<keyword evidence="7" id="KW-1185">Reference proteome</keyword>
<evidence type="ECO:0000256" key="2">
    <source>
        <dbReference type="ARBA" id="ARBA00022676"/>
    </source>
</evidence>
<dbReference type="SUPFAM" id="SSF53448">
    <property type="entry name" value="Nucleotide-diphospho-sugar transferases"/>
    <property type="match status" value="1"/>
</dbReference>
<feature type="transmembrane region" description="Helical" evidence="4">
    <location>
        <begin position="330"/>
        <end position="349"/>
    </location>
</feature>
<dbReference type="PANTHER" id="PTHR43630:SF1">
    <property type="entry name" value="POLY-BETA-1,6-N-ACETYL-D-GLUCOSAMINE SYNTHASE"/>
    <property type="match status" value="1"/>
</dbReference>
<evidence type="ECO:0000256" key="1">
    <source>
        <dbReference type="ARBA" id="ARBA00006739"/>
    </source>
</evidence>
<organism evidence="6 7">
    <name type="scientific">Fulvivirga kasyanovii</name>
    <dbReference type="NCBI Taxonomy" id="396812"/>
    <lineage>
        <taxon>Bacteria</taxon>
        <taxon>Pseudomonadati</taxon>
        <taxon>Bacteroidota</taxon>
        <taxon>Cytophagia</taxon>
        <taxon>Cytophagales</taxon>
        <taxon>Fulvivirgaceae</taxon>
        <taxon>Fulvivirga</taxon>
    </lineage>
</organism>
<dbReference type="InterPro" id="IPR001173">
    <property type="entry name" value="Glyco_trans_2-like"/>
</dbReference>
<name>A0ABW9RXR0_9BACT</name>
<feature type="domain" description="Glycosyltransferase 2-like" evidence="5">
    <location>
        <begin position="65"/>
        <end position="223"/>
    </location>
</feature>
<protein>
    <submittedName>
        <fullName evidence="6">Glycosyltransferase</fullName>
    </submittedName>
</protein>
<reference evidence="6 7" key="1">
    <citation type="submission" date="2019-02" db="EMBL/GenBank/DDBJ databases">
        <authorList>
            <person name="Goldberg S.R."/>
            <person name="Haltli B.A."/>
            <person name="Correa H."/>
            <person name="Russell K.G."/>
        </authorList>
    </citation>
    <scope>NUCLEOTIDE SEQUENCE [LARGE SCALE GENOMIC DNA]</scope>
    <source>
        <strain evidence="6 7">JCM 16186</strain>
    </source>
</reference>
<dbReference type="PANTHER" id="PTHR43630">
    <property type="entry name" value="POLY-BETA-1,6-N-ACETYL-D-GLUCOSAMINE SYNTHASE"/>
    <property type="match status" value="1"/>
</dbReference>
<comment type="caution">
    <text evidence="6">The sequence shown here is derived from an EMBL/GenBank/DDBJ whole genome shotgun (WGS) entry which is preliminary data.</text>
</comment>
<feature type="transmembrane region" description="Helical" evidence="4">
    <location>
        <begin position="303"/>
        <end position="324"/>
    </location>
</feature>
<dbReference type="Pfam" id="PF00535">
    <property type="entry name" value="Glycos_transf_2"/>
    <property type="match status" value="1"/>
</dbReference>
<evidence type="ECO:0000256" key="4">
    <source>
        <dbReference type="SAM" id="Phobius"/>
    </source>
</evidence>
<comment type="similarity">
    <text evidence="1">Belongs to the glycosyltransferase 2 family.</text>
</comment>
<gene>
    <name evidence="6" type="ORF">E1163_24070</name>
</gene>
<dbReference type="Proteomes" id="UP000798808">
    <property type="component" value="Unassembled WGS sequence"/>
</dbReference>
<feature type="transmembrane region" description="Helical" evidence="4">
    <location>
        <begin position="361"/>
        <end position="384"/>
    </location>
</feature>
<accession>A0ABW9RXR0</accession>